<organism evidence="1">
    <name type="scientific">uncultured virus</name>
    <dbReference type="NCBI Taxonomy" id="340016"/>
    <lineage>
        <taxon>Viruses</taxon>
        <taxon>environmental samples</taxon>
    </lineage>
</organism>
<dbReference type="EMBL" id="EU926753">
    <property type="protein sequence ID" value="ACG50071.1"/>
    <property type="molecule type" value="Genomic_DNA"/>
</dbReference>
<proteinExistence type="predicted"/>
<protein>
    <submittedName>
        <fullName evidence="1">Predicted NADH dehydrogenase subunit P</fullName>
    </submittedName>
</protein>
<name>B7T4C8_9VIRU</name>
<accession>B7T4C8</accession>
<sequence length="50" mass="5335">MNLGLILAAAAIPFVSLTLYFGTKGGFYDSDDYDGHGTAHKVLIDDETSI</sequence>
<evidence type="ECO:0000313" key="1">
    <source>
        <dbReference type="EMBL" id="ACG50071.1"/>
    </source>
</evidence>
<reference evidence="1" key="1">
    <citation type="journal article" date="2009" name="Nature">
        <title>Photosystem I gene cassettes are present in marine virus genomes.</title>
        <authorList>
            <person name="Sharon I."/>
            <person name="Alperovitch A."/>
            <person name="Rohwer F."/>
            <person name="Haynes M."/>
            <person name="Glaser F."/>
            <person name="Atamna-Ismaeel N."/>
            <person name="Pinter R.Y."/>
            <person name="Partensky F."/>
            <person name="Koonin E.V."/>
            <person name="Wolf Y.I."/>
            <person name="Nelson N."/>
            <person name="Beja O."/>
        </authorList>
    </citation>
    <scope>NUCLEOTIDE SEQUENCE</scope>
</reference>